<evidence type="ECO:0000256" key="9">
    <source>
        <dbReference type="ARBA" id="ARBA00023054"/>
    </source>
</evidence>
<proteinExistence type="inferred from homology"/>
<feature type="compositionally biased region" description="Polar residues" evidence="14">
    <location>
        <begin position="296"/>
        <end position="307"/>
    </location>
</feature>
<evidence type="ECO:0000259" key="15">
    <source>
        <dbReference type="PROSITE" id="PS50021"/>
    </source>
</evidence>
<comment type="subcellular location">
    <subcellularLocation>
        <location evidence="1 13">Cytoplasm</location>
        <location evidence="1 13">Cytoskeleton</location>
        <location evidence="1 13">Spindle</location>
    </subcellularLocation>
    <subcellularLocation>
        <location evidence="13">Cytoplasm</location>
        <location evidence="13">Cytoskeleton</location>
    </subcellularLocation>
    <subcellularLocation>
        <location evidence="13">Cell junction</location>
        <location evidence="13">Gap junction</location>
    </subcellularLocation>
</comment>
<feature type="region of interest" description="Disordered" evidence="14">
    <location>
        <begin position="1"/>
        <end position="74"/>
    </location>
</feature>
<name>A0A3B3QK28_9TELE</name>
<dbReference type="GO" id="GO:0005819">
    <property type="term" value="C:spindle"/>
    <property type="evidence" value="ECO:0007669"/>
    <property type="project" value="UniProtKB-SubCell"/>
</dbReference>
<keyword evidence="5 13" id="KW-0963">Cytoplasm</keyword>
<evidence type="ECO:0000256" key="8">
    <source>
        <dbReference type="ARBA" id="ARBA00022949"/>
    </source>
</evidence>
<dbReference type="InterPro" id="IPR050540">
    <property type="entry name" value="F-actin_Monoox_Mical"/>
</dbReference>
<feature type="region of interest" description="Disordered" evidence="14">
    <location>
        <begin position="340"/>
        <end position="381"/>
    </location>
</feature>
<evidence type="ECO:0000256" key="7">
    <source>
        <dbReference type="ARBA" id="ARBA00022868"/>
    </source>
</evidence>
<sequence>MGNSSNKDVHGSAGAHLDSPHTPPASLLTPTVLGTHPPLSSTPAQQGETAPKAAKVTHQGGPTHARDASQSAAHEWAVISPAGTESDSGGVVDCGEAHLVCPVTALTQSALLPVLASTAEDSGLDQSAGERGRVGEGCGNRDTPTSETLLEQYRMTLGLSHGQDGPLSTADLVRCVLAERDKLADEVQYLKEVMKTERGEWLQFQADLQVAVAVADRLRVEAEEELGSLRGAHRDAEQQLALARRRQEDTDAELESLRIQYQEACNRLSSLARESPETGAQEESAVPGRWRGGECTTETDGPGSESQGTDRGRVLLKVTKREEVAVGGKGVAEEYLRSVAAESKRKEESRAGREPRKMGAATERSRSLSRLPLSSDSPFAINGNSQPVATTMGPLSKNQHTGQGKRVEQVLEQQASWTGAGKQEVTANHQNTIPSDLPLTAGTKVKQQDGLSMLLRRHGGSKRNSLLRWCQSRTLGYKNIDITNFSSSWADGMALCAVFHTYLPSHIPYHSLNPESKRENLDLAFRTGESVGIQASLTVEEMLKVGGPDWQGVLGYVESIYRHFEM</sequence>
<feature type="domain" description="Calponin-homology (CH)" evidence="15">
    <location>
        <begin position="460"/>
        <end position="565"/>
    </location>
</feature>
<keyword evidence="9" id="KW-0175">Coiled coil</keyword>
<accession>A0A3B3QK28</accession>
<dbReference type="Pfam" id="PF00307">
    <property type="entry name" value="CH"/>
    <property type="match status" value="1"/>
</dbReference>
<reference evidence="16" key="1">
    <citation type="submission" date="2025-08" db="UniProtKB">
        <authorList>
            <consortium name="Ensembl"/>
        </authorList>
    </citation>
    <scope>IDENTIFICATION</scope>
</reference>
<comment type="similarity">
    <text evidence="2 13">Belongs to the cytospin-A family.</text>
</comment>
<dbReference type="Proteomes" id="UP000261540">
    <property type="component" value="Unplaced"/>
</dbReference>
<dbReference type="Gene3D" id="1.10.418.10">
    <property type="entry name" value="Calponin-like domain"/>
    <property type="match status" value="1"/>
</dbReference>
<evidence type="ECO:0000256" key="1">
    <source>
        <dbReference type="ARBA" id="ARBA00004186"/>
    </source>
</evidence>
<keyword evidence="6 13" id="KW-0132">Cell division</keyword>
<feature type="region of interest" description="Disordered" evidence="14">
    <location>
        <begin position="121"/>
        <end position="143"/>
    </location>
</feature>
<dbReference type="PROSITE" id="PS50021">
    <property type="entry name" value="CH"/>
    <property type="match status" value="1"/>
</dbReference>
<evidence type="ECO:0000256" key="5">
    <source>
        <dbReference type="ARBA" id="ARBA00022490"/>
    </source>
</evidence>
<evidence type="ECO:0000256" key="3">
    <source>
        <dbReference type="ARBA" id="ARBA00011235"/>
    </source>
</evidence>
<dbReference type="GeneTree" id="ENSGT00940000153592"/>
<dbReference type="GeneID" id="111842058"/>
<dbReference type="SUPFAM" id="SSF47576">
    <property type="entry name" value="Calponin-homology domain, CH-domain"/>
    <property type="match status" value="1"/>
</dbReference>
<feature type="compositionally biased region" description="Polar residues" evidence="14">
    <location>
        <begin position="38"/>
        <end position="48"/>
    </location>
</feature>
<comment type="subunit">
    <text evidence="3 13">May interact with both microtubules and actin cytoskeleton.</text>
</comment>
<reference evidence="16" key="2">
    <citation type="submission" date="2025-09" db="UniProtKB">
        <authorList>
            <consortium name="Ensembl"/>
        </authorList>
    </citation>
    <scope>IDENTIFICATION</scope>
</reference>
<dbReference type="PANTHER" id="PTHR23167">
    <property type="entry name" value="CALPONIN HOMOLOGY DOMAIN-CONTAINING PROTEIN DDB_G0272472-RELATED"/>
    <property type="match status" value="1"/>
</dbReference>
<comment type="function">
    <text evidence="12 13">Involved in cytokinesis and spindle organization. May play a role in actin cytoskeleton organization and microtubule stabilization and hence required for proper cell adhesion and migration.</text>
</comment>
<keyword evidence="10 13" id="KW-0206">Cytoskeleton</keyword>
<evidence type="ECO:0000256" key="4">
    <source>
        <dbReference type="ARBA" id="ARBA00015657"/>
    </source>
</evidence>
<evidence type="ECO:0000313" key="17">
    <source>
        <dbReference type="Proteomes" id="UP000261540"/>
    </source>
</evidence>
<evidence type="ECO:0000256" key="14">
    <source>
        <dbReference type="SAM" id="MobiDB-lite"/>
    </source>
</evidence>
<keyword evidence="17" id="KW-1185">Reference proteome</keyword>
<dbReference type="GO" id="GO:0005737">
    <property type="term" value="C:cytoplasm"/>
    <property type="evidence" value="ECO:0007669"/>
    <property type="project" value="UniProtKB-UniRule"/>
</dbReference>
<dbReference type="RefSeq" id="XP_023664114.1">
    <property type="nucleotide sequence ID" value="XM_023808346.2"/>
</dbReference>
<dbReference type="GO" id="GO:0005921">
    <property type="term" value="C:gap junction"/>
    <property type="evidence" value="ECO:0007669"/>
    <property type="project" value="UniProtKB-SubCell"/>
</dbReference>
<evidence type="ECO:0000256" key="6">
    <source>
        <dbReference type="ARBA" id="ARBA00022618"/>
    </source>
</evidence>
<dbReference type="AlphaFoldDB" id="A0A3B3QK28"/>
<feature type="compositionally biased region" description="Basic and acidic residues" evidence="14">
    <location>
        <begin position="340"/>
        <end position="357"/>
    </location>
</feature>
<dbReference type="PANTHER" id="PTHR23167:SF18">
    <property type="entry name" value="CYTOSPIN-A"/>
    <property type="match status" value="1"/>
</dbReference>
<evidence type="ECO:0000313" key="16">
    <source>
        <dbReference type="Ensembl" id="ENSPKIP00000005766.1"/>
    </source>
</evidence>
<keyword evidence="11 13" id="KW-0131">Cell cycle</keyword>
<dbReference type="SMART" id="SM00033">
    <property type="entry name" value="CH"/>
    <property type="match status" value="1"/>
</dbReference>
<dbReference type="InterPro" id="IPR036872">
    <property type="entry name" value="CH_dom_sf"/>
</dbReference>
<dbReference type="FunFam" id="1.10.418.10:FF:000020">
    <property type="entry name" value="Cytospin-A isoform 1"/>
    <property type="match status" value="1"/>
</dbReference>
<evidence type="ECO:0000256" key="12">
    <source>
        <dbReference type="ARBA" id="ARBA00025131"/>
    </source>
</evidence>
<feature type="region of interest" description="Disordered" evidence="14">
    <location>
        <begin position="271"/>
        <end position="315"/>
    </location>
</feature>
<protein>
    <recommendedName>
        <fullName evidence="4 13">Cytospin-A</fullName>
    </recommendedName>
</protein>
<dbReference type="Ensembl" id="ENSPKIT00000029776.1">
    <property type="protein sequence ID" value="ENSPKIP00000005766.1"/>
    <property type="gene ID" value="ENSPKIG00000022313.1"/>
</dbReference>
<keyword evidence="8 13" id="KW-0965">Cell junction</keyword>
<feature type="compositionally biased region" description="Low complexity" evidence="14">
    <location>
        <begin position="368"/>
        <end position="378"/>
    </location>
</feature>
<evidence type="ECO:0000256" key="2">
    <source>
        <dbReference type="ARBA" id="ARBA00009452"/>
    </source>
</evidence>
<organism evidence="16 17">
    <name type="scientific">Paramormyrops kingsleyae</name>
    <dbReference type="NCBI Taxonomy" id="1676925"/>
    <lineage>
        <taxon>Eukaryota</taxon>
        <taxon>Metazoa</taxon>
        <taxon>Chordata</taxon>
        <taxon>Craniata</taxon>
        <taxon>Vertebrata</taxon>
        <taxon>Euteleostomi</taxon>
        <taxon>Actinopterygii</taxon>
        <taxon>Neopterygii</taxon>
        <taxon>Teleostei</taxon>
        <taxon>Osteoglossocephala</taxon>
        <taxon>Osteoglossomorpha</taxon>
        <taxon>Osteoglossiformes</taxon>
        <taxon>Mormyridae</taxon>
        <taxon>Paramormyrops</taxon>
    </lineage>
</organism>
<evidence type="ECO:0000256" key="11">
    <source>
        <dbReference type="ARBA" id="ARBA00023306"/>
    </source>
</evidence>
<evidence type="ECO:0000256" key="13">
    <source>
        <dbReference type="RuleBase" id="RU367063"/>
    </source>
</evidence>
<keyword evidence="7 13" id="KW-0303">Gap junction</keyword>
<dbReference type="InterPro" id="IPR001715">
    <property type="entry name" value="CH_dom"/>
</dbReference>
<evidence type="ECO:0000256" key="10">
    <source>
        <dbReference type="ARBA" id="ARBA00023212"/>
    </source>
</evidence>
<dbReference type="GO" id="GO:0051301">
    <property type="term" value="P:cell division"/>
    <property type="evidence" value="ECO:0007669"/>
    <property type="project" value="UniProtKB-UniRule"/>
</dbReference>